<proteinExistence type="predicted"/>
<dbReference type="Proteomes" id="UP000245998">
    <property type="component" value="Unassembled WGS sequence"/>
</dbReference>
<evidence type="ECO:0008006" key="3">
    <source>
        <dbReference type="Google" id="ProtNLM"/>
    </source>
</evidence>
<dbReference type="RefSeq" id="WP_116555665.1">
    <property type="nucleotide sequence ID" value="NZ_QCZG01000036.1"/>
</dbReference>
<dbReference type="PANTHER" id="PTHR21621">
    <property type="entry name" value="RIBOSOMAL PROTEIN S6 MODIFICATION PROTEIN"/>
    <property type="match status" value="1"/>
</dbReference>
<dbReference type="InterPro" id="IPR026838">
    <property type="entry name" value="YheC/D"/>
</dbReference>
<reference evidence="1 2" key="1">
    <citation type="submission" date="2018-04" db="EMBL/GenBank/DDBJ databases">
        <title>Camelliibacillus theae gen. nov., sp. nov., isolated from Pu'er tea.</title>
        <authorList>
            <person name="Niu L."/>
        </authorList>
    </citation>
    <scope>NUCLEOTIDE SEQUENCE [LARGE SCALE GENOMIC DNA]</scope>
    <source>
        <strain evidence="1 2">T8</strain>
    </source>
</reference>
<protein>
    <recommendedName>
        <fullName evidence="3">ATP-grasp domain-containing protein</fullName>
    </recommendedName>
</protein>
<evidence type="ECO:0000313" key="2">
    <source>
        <dbReference type="Proteomes" id="UP000245998"/>
    </source>
</evidence>
<dbReference type="GO" id="GO:0005737">
    <property type="term" value="C:cytoplasm"/>
    <property type="evidence" value="ECO:0007669"/>
    <property type="project" value="TreeGrafter"/>
</dbReference>
<name>A0A2U1JTI6_9BACI</name>
<dbReference type="PANTHER" id="PTHR21621:SF0">
    <property type="entry name" value="BETA-CITRYLGLUTAMATE SYNTHASE B-RELATED"/>
    <property type="match status" value="1"/>
</dbReference>
<sequence length="350" mass="40886">MVSLGIITLHPQLESTYFKEMAKRAPEYRIQVFRFHPKDWDPHTNTVTGAYYDERHDTWEFDVFPLPEFIYDRCFYSNNRSIERYYSIVKQLKEKATFLSTGLPNKWQVHLALQNDPFLSQYLPDTALLSSSEEAIEKLLHERQLVLKPDRGAQGKGIIFLKMTGSKVEVQTHIGGSTKTASYSIDRLNQWVHRILEQNQYIAQSFLELKNEENKPFDARVLVQKNRKGMWQEYGRGIRTGRIGSLVSNIHNGGKIVPFASWQSKQEPFIQKKIEKQMEEMIQKLPYVLERHFGRLYEIGIDIGIDQNGKCWLLEANSKPGHQIIVKTEREAVYKVYENPLHFCLFLASK</sequence>
<dbReference type="GO" id="GO:0018169">
    <property type="term" value="F:ribosomal S6-glutamic acid ligase activity"/>
    <property type="evidence" value="ECO:0007669"/>
    <property type="project" value="TreeGrafter"/>
</dbReference>
<dbReference type="AlphaFoldDB" id="A0A2U1JTI6"/>
<dbReference type="SUPFAM" id="SSF56059">
    <property type="entry name" value="Glutathione synthetase ATP-binding domain-like"/>
    <property type="match status" value="1"/>
</dbReference>
<organism evidence="1 2">
    <name type="scientific">Pueribacillus theae</name>
    <dbReference type="NCBI Taxonomy" id="2171751"/>
    <lineage>
        <taxon>Bacteria</taxon>
        <taxon>Bacillati</taxon>
        <taxon>Bacillota</taxon>
        <taxon>Bacilli</taxon>
        <taxon>Bacillales</taxon>
        <taxon>Bacillaceae</taxon>
        <taxon>Pueribacillus</taxon>
    </lineage>
</organism>
<dbReference type="Pfam" id="PF14398">
    <property type="entry name" value="ATPgrasp_YheCD"/>
    <property type="match status" value="1"/>
</dbReference>
<accession>A0A2U1JTI6</accession>
<evidence type="ECO:0000313" key="1">
    <source>
        <dbReference type="EMBL" id="PWA08530.1"/>
    </source>
</evidence>
<keyword evidence="2" id="KW-1185">Reference proteome</keyword>
<dbReference type="Gene3D" id="3.30.470.20">
    <property type="entry name" value="ATP-grasp fold, B domain"/>
    <property type="match status" value="1"/>
</dbReference>
<dbReference type="EMBL" id="QCZG01000036">
    <property type="protein sequence ID" value="PWA08530.1"/>
    <property type="molecule type" value="Genomic_DNA"/>
</dbReference>
<comment type="caution">
    <text evidence="1">The sequence shown here is derived from an EMBL/GenBank/DDBJ whole genome shotgun (WGS) entry which is preliminary data.</text>
</comment>
<dbReference type="OrthoDB" id="7869153at2"/>
<dbReference type="GO" id="GO:0009432">
    <property type="term" value="P:SOS response"/>
    <property type="evidence" value="ECO:0007669"/>
    <property type="project" value="TreeGrafter"/>
</dbReference>
<gene>
    <name evidence="1" type="ORF">DCC39_14730</name>
</gene>